<dbReference type="AlphaFoldDB" id="A0A485KYA9"/>
<dbReference type="Proteomes" id="UP000332933">
    <property type="component" value="Unassembled WGS sequence"/>
</dbReference>
<organism evidence="2 3">
    <name type="scientific">Aphanomyces stellatus</name>
    <dbReference type="NCBI Taxonomy" id="120398"/>
    <lineage>
        <taxon>Eukaryota</taxon>
        <taxon>Sar</taxon>
        <taxon>Stramenopiles</taxon>
        <taxon>Oomycota</taxon>
        <taxon>Saprolegniomycetes</taxon>
        <taxon>Saprolegniales</taxon>
        <taxon>Verrucalvaceae</taxon>
        <taxon>Aphanomyces</taxon>
    </lineage>
</organism>
<dbReference type="OrthoDB" id="168403at2759"/>
<sequence>MPRSNVVPRSYFVAQKRLALVLLQYKSQRETSRELKIRKPTLGDWLCDMNVNLAFDGNLLSRRMTPPGRSEEFPDSKGLVAYMIAIRFKERALTCTGIINWIKKNQRQRLTEYLAPKTAGCRYSTLLRLLERFCHRHCYSQQRAVQHDNAKAHVTVDDVELLQEFDVYKKYGWSFELSPHPPNSPDLNVLDLGFFASLQSLQYRQSARSMDELIANVVAAFNEYPFTCESSGDNTYDIPHMLKAKRAAKGLLPRNTSCPLDVRAAGVALLASSDAKNLDRLFALAHELKDLKAMNELAVELENISLADADDDMTRALNDLVIDAIHITEAE</sequence>
<name>A0A485KYA9_9STRA</name>
<reference evidence="2 3" key="1">
    <citation type="submission" date="2019-03" db="EMBL/GenBank/DDBJ databases">
        <authorList>
            <person name="Gaulin E."/>
            <person name="Dumas B."/>
        </authorList>
    </citation>
    <scope>NUCLEOTIDE SEQUENCE [LARGE SCALE GENOMIC DNA]</scope>
    <source>
        <strain evidence="2">CBS 568.67</strain>
    </source>
</reference>
<gene>
    <name evidence="2" type="primary">Aste57867_13503</name>
    <name evidence="1" type="ORF">As57867_013453</name>
    <name evidence="2" type="ORF">ASTE57867_13503</name>
</gene>
<proteinExistence type="predicted"/>
<protein>
    <submittedName>
        <fullName evidence="2">Aste57867_13503 protein</fullName>
    </submittedName>
</protein>
<dbReference type="Gene3D" id="3.30.420.10">
    <property type="entry name" value="Ribonuclease H-like superfamily/Ribonuclease H"/>
    <property type="match status" value="1"/>
</dbReference>
<evidence type="ECO:0000313" key="3">
    <source>
        <dbReference type="Proteomes" id="UP000332933"/>
    </source>
</evidence>
<dbReference type="InterPro" id="IPR036397">
    <property type="entry name" value="RNaseH_sf"/>
</dbReference>
<accession>A0A485KYA9</accession>
<dbReference type="EMBL" id="VJMH01005458">
    <property type="protein sequence ID" value="KAF0695681.1"/>
    <property type="molecule type" value="Genomic_DNA"/>
</dbReference>
<evidence type="ECO:0000313" key="2">
    <source>
        <dbReference type="EMBL" id="VFT90341.1"/>
    </source>
</evidence>
<reference evidence="1" key="2">
    <citation type="submission" date="2019-06" db="EMBL/GenBank/DDBJ databases">
        <title>Genomics analysis of Aphanomyces spp. identifies a new class of oomycete effector associated with host adaptation.</title>
        <authorList>
            <person name="Gaulin E."/>
        </authorList>
    </citation>
    <scope>NUCLEOTIDE SEQUENCE</scope>
    <source>
        <strain evidence="1">CBS 578.67</strain>
    </source>
</reference>
<keyword evidence="3" id="KW-1185">Reference proteome</keyword>
<dbReference type="EMBL" id="CAADRA010005479">
    <property type="protein sequence ID" value="VFT90341.1"/>
    <property type="molecule type" value="Genomic_DNA"/>
</dbReference>
<dbReference type="PANTHER" id="PTHR47169">
    <property type="entry name" value="OS01G0541250 PROTEIN"/>
    <property type="match status" value="1"/>
</dbReference>
<evidence type="ECO:0000313" key="1">
    <source>
        <dbReference type="EMBL" id="KAF0695681.1"/>
    </source>
</evidence>
<dbReference type="GO" id="GO:0003676">
    <property type="term" value="F:nucleic acid binding"/>
    <property type="evidence" value="ECO:0007669"/>
    <property type="project" value="InterPro"/>
</dbReference>